<evidence type="ECO:0000313" key="2">
    <source>
        <dbReference type="EMBL" id="KAF5354039.1"/>
    </source>
</evidence>
<feature type="transmembrane region" description="Helical" evidence="1">
    <location>
        <begin position="50"/>
        <end position="70"/>
    </location>
</feature>
<name>A0A8H5D6G8_9AGAR</name>
<keyword evidence="1" id="KW-0472">Membrane</keyword>
<dbReference type="Proteomes" id="UP000559027">
    <property type="component" value="Unassembled WGS sequence"/>
</dbReference>
<sequence>MLWSIWDYPSLGWFYRGSASRLAETSPRLTSELAIMQYRISALYRHSRKVITCLVFGFCIEIMLSIVLAARGVSSMKDAELHFSSLHLCYAPNMPRWYFVLWTPLIGFESLLLGMALWAAFVHSRGIRALDRLAEDDRPTLSYVLMRDSILFPAMLILSRELDSAVAIYVVNAVVWRFSHPKSVLVYWGAD</sequence>
<keyword evidence="1" id="KW-0812">Transmembrane</keyword>
<dbReference type="OrthoDB" id="2638860at2759"/>
<protein>
    <submittedName>
        <fullName evidence="2">Uncharacterized protein</fullName>
    </submittedName>
</protein>
<dbReference type="EMBL" id="JAACJO010000009">
    <property type="protein sequence ID" value="KAF5354039.1"/>
    <property type="molecule type" value="Genomic_DNA"/>
</dbReference>
<keyword evidence="1" id="KW-1133">Transmembrane helix</keyword>
<accession>A0A8H5D6G8</accession>
<organism evidence="2 3">
    <name type="scientific">Leucocoprinus leucothites</name>
    <dbReference type="NCBI Taxonomy" id="201217"/>
    <lineage>
        <taxon>Eukaryota</taxon>
        <taxon>Fungi</taxon>
        <taxon>Dikarya</taxon>
        <taxon>Basidiomycota</taxon>
        <taxon>Agaricomycotina</taxon>
        <taxon>Agaricomycetes</taxon>
        <taxon>Agaricomycetidae</taxon>
        <taxon>Agaricales</taxon>
        <taxon>Agaricineae</taxon>
        <taxon>Agaricaceae</taxon>
        <taxon>Leucocoprinus</taxon>
    </lineage>
</organism>
<evidence type="ECO:0000313" key="3">
    <source>
        <dbReference type="Proteomes" id="UP000559027"/>
    </source>
</evidence>
<feature type="transmembrane region" description="Helical" evidence="1">
    <location>
        <begin position="97"/>
        <end position="122"/>
    </location>
</feature>
<evidence type="ECO:0000256" key="1">
    <source>
        <dbReference type="SAM" id="Phobius"/>
    </source>
</evidence>
<comment type="caution">
    <text evidence="2">The sequence shown here is derived from an EMBL/GenBank/DDBJ whole genome shotgun (WGS) entry which is preliminary data.</text>
</comment>
<reference evidence="2 3" key="1">
    <citation type="journal article" date="2020" name="ISME J.">
        <title>Uncovering the hidden diversity of litter-decomposition mechanisms in mushroom-forming fungi.</title>
        <authorList>
            <person name="Floudas D."/>
            <person name="Bentzer J."/>
            <person name="Ahren D."/>
            <person name="Johansson T."/>
            <person name="Persson P."/>
            <person name="Tunlid A."/>
        </authorList>
    </citation>
    <scope>NUCLEOTIDE SEQUENCE [LARGE SCALE GENOMIC DNA]</scope>
    <source>
        <strain evidence="2 3">CBS 146.42</strain>
    </source>
</reference>
<dbReference type="AlphaFoldDB" id="A0A8H5D6G8"/>
<proteinExistence type="predicted"/>
<gene>
    <name evidence="2" type="ORF">D9756_006951</name>
</gene>
<keyword evidence="3" id="KW-1185">Reference proteome</keyword>